<dbReference type="Proteomes" id="UP001652625">
    <property type="component" value="Chromosome 12"/>
</dbReference>
<proteinExistence type="inferred from homology"/>
<comment type="similarity">
    <text evidence="1">Belongs to the tropomyosin family.</text>
</comment>
<feature type="compositionally biased region" description="Basic and acidic residues" evidence="4">
    <location>
        <begin position="70"/>
        <end position="81"/>
    </location>
</feature>
<evidence type="ECO:0000313" key="5">
    <source>
        <dbReference type="Proteomes" id="UP001652625"/>
    </source>
</evidence>
<dbReference type="SUPFAM" id="SSF57997">
    <property type="entry name" value="Tropomyosin"/>
    <property type="match status" value="1"/>
</dbReference>
<keyword evidence="5" id="KW-1185">Reference proteome</keyword>
<accession>A0ABM4D7A5</accession>
<gene>
    <name evidence="6" type="primary">LOC100213922</name>
</gene>
<evidence type="ECO:0000256" key="3">
    <source>
        <dbReference type="SAM" id="Coils"/>
    </source>
</evidence>
<dbReference type="GeneID" id="100213922"/>
<reference evidence="6" key="1">
    <citation type="submission" date="2025-08" db="UniProtKB">
        <authorList>
            <consortium name="RefSeq"/>
        </authorList>
    </citation>
    <scope>IDENTIFICATION</scope>
</reference>
<feature type="region of interest" description="Disordered" evidence="4">
    <location>
        <begin position="57"/>
        <end position="81"/>
    </location>
</feature>
<dbReference type="Gene3D" id="1.20.5.340">
    <property type="match status" value="1"/>
</dbReference>
<sequence>MQAVRNKMATLKAKLEEAEKAAFDAEEELKATNEKADQAEERVTELTKELNDLEDQLDASESKMTSLQEKLAEAEKLHEEHDQARRILENRGRSDGGRISRLQDELDELTNLNNKVVETYNELTQILAEADEKLDQEEERRDIADAKVKLLEVEVTQVGNTLRSMEINEGQASVRTECGDTKISEMEAKYQEMEARAAEFEEKAKRLERRQEELDEELQLEKDKFNQTKTEFDALCAHINEM</sequence>
<dbReference type="Pfam" id="PF00261">
    <property type="entry name" value="Tropomyosin"/>
    <property type="match status" value="1"/>
</dbReference>
<keyword evidence="2 3" id="KW-0175">Coiled coil</keyword>
<dbReference type="PRINTS" id="PR00194">
    <property type="entry name" value="TROPOMYOSIN"/>
</dbReference>
<name>A0ABM4D7A5_HYDVU</name>
<dbReference type="PANTHER" id="PTHR19269">
    <property type="entry name" value="TROPOMYOSIN"/>
    <property type="match status" value="1"/>
</dbReference>
<evidence type="ECO:0000256" key="4">
    <source>
        <dbReference type="SAM" id="MobiDB-lite"/>
    </source>
</evidence>
<protein>
    <submittedName>
        <fullName evidence="6">Tropomyosin-1</fullName>
    </submittedName>
</protein>
<dbReference type="RefSeq" id="XP_065670194.1">
    <property type="nucleotide sequence ID" value="XM_065814122.1"/>
</dbReference>
<dbReference type="Gene3D" id="1.20.5.170">
    <property type="match status" value="1"/>
</dbReference>
<evidence type="ECO:0000256" key="2">
    <source>
        <dbReference type="ARBA" id="ARBA00023054"/>
    </source>
</evidence>
<feature type="coiled-coil region" evidence="3">
    <location>
        <begin position="183"/>
        <end position="231"/>
    </location>
</feature>
<dbReference type="InterPro" id="IPR000533">
    <property type="entry name" value="Tropomyosin"/>
</dbReference>
<evidence type="ECO:0000313" key="6">
    <source>
        <dbReference type="RefSeq" id="XP_065670194.1"/>
    </source>
</evidence>
<organism evidence="5 6">
    <name type="scientific">Hydra vulgaris</name>
    <name type="common">Hydra</name>
    <name type="synonym">Hydra attenuata</name>
    <dbReference type="NCBI Taxonomy" id="6087"/>
    <lineage>
        <taxon>Eukaryota</taxon>
        <taxon>Metazoa</taxon>
        <taxon>Cnidaria</taxon>
        <taxon>Hydrozoa</taxon>
        <taxon>Hydroidolina</taxon>
        <taxon>Anthoathecata</taxon>
        <taxon>Aplanulata</taxon>
        <taxon>Hydridae</taxon>
        <taxon>Hydra</taxon>
    </lineage>
</organism>
<evidence type="ECO:0000256" key="1">
    <source>
        <dbReference type="ARBA" id="ARBA00009036"/>
    </source>
</evidence>